<dbReference type="InterPro" id="IPR014942">
    <property type="entry name" value="AbiEii"/>
</dbReference>
<dbReference type="GO" id="GO:0016740">
    <property type="term" value="F:transferase activity"/>
    <property type="evidence" value="ECO:0007669"/>
    <property type="project" value="UniProtKB-KW"/>
</dbReference>
<sequence>MRTPDAVRRSITDHLQNLAKQTGQEFNSVLRKFVMSRFLERVFAVDPNCWILKGGVGMMVRLPESRFSRDIDLLAVPDPNLPEGDPITQLRNAVRDHNVDHLRFEVGEPSPLSNGKGSSVPVSVLLGGRVFDKFSIDVVDGRRDLVGAVEHHPVPRLIVTEDFPGQARVALYPLADQVADKLCAMFERFGQRGATSGRYRDLVDLLLVSTYLPIDLASTVEAVEAERVLRGIAVLPETMQAPGQDWVQNWPGTAKKSPLADEHHELEAALATARLCYDRVLASVPAIAATASWDPDQRQWTP</sequence>
<dbReference type="Proteomes" id="UP001601444">
    <property type="component" value="Unassembled WGS sequence"/>
</dbReference>
<dbReference type="RefSeq" id="WP_387703301.1">
    <property type="nucleotide sequence ID" value="NZ_JBIAMX010000035.1"/>
</dbReference>
<dbReference type="EMBL" id="JBIAMX010000035">
    <property type="protein sequence ID" value="MFF0547204.1"/>
    <property type="molecule type" value="Genomic_DNA"/>
</dbReference>
<accession>A0ABW6PXT8</accession>
<keyword evidence="2" id="KW-1185">Reference proteome</keyword>
<gene>
    <name evidence="1" type="ORF">ACFYTF_30670</name>
</gene>
<protein>
    <submittedName>
        <fullName evidence="1">Nucleotidyl transferase AbiEii/AbiGii toxin family protein</fullName>
    </submittedName>
</protein>
<keyword evidence="1" id="KW-0808">Transferase</keyword>
<proteinExistence type="predicted"/>
<name>A0ABW6PXT8_9NOCA</name>
<organism evidence="1 2">
    <name type="scientific">Nocardia thailandica</name>
    <dbReference type="NCBI Taxonomy" id="257275"/>
    <lineage>
        <taxon>Bacteria</taxon>
        <taxon>Bacillati</taxon>
        <taxon>Actinomycetota</taxon>
        <taxon>Actinomycetes</taxon>
        <taxon>Mycobacteriales</taxon>
        <taxon>Nocardiaceae</taxon>
        <taxon>Nocardia</taxon>
    </lineage>
</organism>
<evidence type="ECO:0000313" key="1">
    <source>
        <dbReference type="EMBL" id="MFF0547204.1"/>
    </source>
</evidence>
<reference evidence="1 2" key="1">
    <citation type="submission" date="2024-10" db="EMBL/GenBank/DDBJ databases">
        <title>The Natural Products Discovery Center: Release of the First 8490 Sequenced Strains for Exploring Actinobacteria Biosynthetic Diversity.</title>
        <authorList>
            <person name="Kalkreuter E."/>
            <person name="Kautsar S.A."/>
            <person name="Yang D."/>
            <person name="Bader C.D."/>
            <person name="Teijaro C.N."/>
            <person name="Fluegel L."/>
            <person name="Davis C.M."/>
            <person name="Simpson J.R."/>
            <person name="Lauterbach L."/>
            <person name="Steele A.D."/>
            <person name="Gui C."/>
            <person name="Meng S."/>
            <person name="Li G."/>
            <person name="Viehrig K."/>
            <person name="Ye F."/>
            <person name="Su P."/>
            <person name="Kiefer A.F."/>
            <person name="Nichols A."/>
            <person name="Cepeda A.J."/>
            <person name="Yan W."/>
            <person name="Fan B."/>
            <person name="Jiang Y."/>
            <person name="Adhikari A."/>
            <person name="Zheng C.-J."/>
            <person name="Schuster L."/>
            <person name="Cowan T.M."/>
            <person name="Smanski M.J."/>
            <person name="Chevrette M.G."/>
            <person name="De Carvalho L.P.S."/>
            <person name="Shen B."/>
        </authorList>
    </citation>
    <scope>NUCLEOTIDE SEQUENCE [LARGE SCALE GENOMIC DNA]</scope>
    <source>
        <strain evidence="1 2">NPDC004045</strain>
    </source>
</reference>
<dbReference type="Pfam" id="PF08843">
    <property type="entry name" value="AbiEii"/>
    <property type="match status" value="1"/>
</dbReference>
<comment type="caution">
    <text evidence="1">The sequence shown here is derived from an EMBL/GenBank/DDBJ whole genome shotgun (WGS) entry which is preliminary data.</text>
</comment>
<evidence type="ECO:0000313" key="2">
    <source>
        <dbReference type="Proteomes" id="UP001601444"/>
    </source>
</evidence>